<protein>
    <submittedName>
        <fullName evidence="2">LysR family transcriptional regulator</fullName>
    </submittedName>
</protein>
<organism evidence="2 3">
    <name type="scientific">Aeromonas allosaccharophila</name>
    <dbReference type="NCBI Taxonomy" id="656"/>
    <lineage>
        <taxon>Bacteria</taxon>
        <taxon>Pseudomonadati</taxon>
        <taxon>Pseudomonadota</taxon>
        <taxon>Gammaproteobacteria</taxon>
        <taxon>Aeromonadales</taxon>
        <taxon>Aeromonadaceae</taxon>
        <taxon>Aeromonas</taxon>
    </lineage>
</organism>
<dbReference type="PROSITE" id="PS50931">
    <property type="entry name" value="HTH_LYSR"/>
    <property type="match status" value="1"/>
</dbReference>
<sequence length="39" mass="4378">MRIDDLRLFLSVVELGNFAAVAHSLDVPRAQVNRRIGDL</sequence>
<reference evidence="2" key="1">
    <citation type="submission" date="2023-02" db="EMBL/GenBank/DDBJ databases">
        <title>The sequence of Aeromonas allosaccharophila K520.</title>
        <authorList>
            <person name="Luo X."/>
        </authorList>
    </citation>
    <scope>NUCLEOTIDE SEQUENCE</scope>
    <source>
        <strain evidence="2">K520</strain>
    </source>
</reference>
<dbReference type="EMBL" id="CP118988">
    <property type="protein sequence ID" value="WED74625.1"/>
    <property type="molecule type" value="Genomic_DNA"/>
</dbReference>
<name>A0AAX3NNP7_9GAMM</name>
<dbReference type="AlphaFoldDB" id="A0AAX3NNP7"/>
<accession>A0AAX3NNP7</accession>
<dbReference type="RefSeq" id="WP_218972706.1">
    <property type="nucleotide sequence ID" value="NZ_CAAKNO010000011.1"/>
</dbReference>
<dbReference type="InterPro" id="IPR000847">
    <property type="entry name" value="LysR_HTH_N"/>
</dbReference>
<gene>
    <name evidence="2" type="ORF">PYU98_11600</name>
</gene>
<dbReference type="Proteomes" id="UP001213721">
    <property type="component" value="Chromosome"/>
</dbReference>
<dbReference type="GO" id="GO:0003700">
    <property type="term" value="F:DNA-binding transcription factor activity"/>
    <property type="evidence" value="ECO:0007669"/>
    <property type="project" value="InterPro"/>
</dbReference>
<dbReference type="Pfam" id="PF00126">
    <property type="entry name" value="HTH_1"/>
    <property type="match status" value="1"/>
</dbReference>
<feature type="domain" description="HTH lysR-type" evidence="1">
    <location>
        <begin position="1"/>
        <end position="39"/>
    </location>
</feature>
<evidence type="ECO:0000259" key="1">
    <source>
        <dbReference type="PROSITE" id="PS50931"/>
    </source>
</evidence>
<proteinExistence type="predicted"/>
<evidence type="ECO:0000313" key="2">
    <source>
        <dbReference type="EMBL" id="WED74625.1"/>
    </source>
</evidence>
<evidence type="ECO:0000313" key="3">
    <source>
        <dbReference type="Proteomes" id="UP001213721"/>
    </source>
</evidence>